<organism evidence="4 5">
    <name type="scientific">Glossina palpalis gambiensis</name>
    <dbReference type="NCBI Taxonomy" id="67801"/>
    <lineage>
        <taxon>Eukaryota</taxon>
        <taxon>Metazoa</taxon>
        <taxon>Ecdysozoa</taxon>
        <taxon>Arthropoda</taxon>
        <taxon>Hexapoda</taxon>
        <taxon>Insecta</taxon>
        <taxon>Pterygota</taxon>
        <taxon>Neoptera</taxon>
        <taxon>Endopterygota</taxon>
        <taxon>Diptera</taxon>
        <taxon>Brachycera</taxon>
        <taxon>Muscomorpha</taxon>
        <taxon>Hippoboscoidea</taxon>
        <taxon>Glossinidae</taxon>
        <taxon>Glossina</taxon>
    </lineage>
</organism>
<feature type="compositionally biased region" description="Basic and acidic residues" evidence="2">
    <location>
        <begin position="36"/>
        <end position="65"/>
    </location>
</feature>
<protein>
    <recommendedName>
        <fullName evidence="3">HMG box domain-containing protein</fullName>
    </recommendedName>
</protein>
<keyword evidence="5" id="KW-1185">Reference proteome</keyword>
<sequence length="172" mass="20070">MMFEKCGNSNLCGCLSISSEKIRDRPKKLKAQLEGPKQEKKAESGMQEQQEKQEKQKEEERREKPVPSTFTPEDGVSYQESTAPTAFFVFLYEYRRKIRDISFTAIFSQTTISRCAGKKWRQMSNEEKQPYIHWAKKNREKLRHVLKTKNDILKCPNLSTACAKRHYSQGSP</sequence>
<dbReference type="Proteomes" id="UP000092460">
    <property type="component" value="Unassembled WGS sequence"/>
</dbReference>
<evidence type="ECO:0000256" key="2">
    <source>
        <dbReference type="SAM" id="MobiDB-lite"/>
    </source>
</evidence>
<evidence type="ECO:0000259" key="3">
    <source>
        <dbReference type="PROSITE" id="PS50118"/>
    </source>
</evidence>
<evidence type="ECO:0000313" key="5">
    <source>
        <dbReference type="Proteomes" id="UP000092460"/>
    </source>
</evidence>
<evidence type="ECO:0000313" key="4">
    <source>
        <dbReference type="EnsemblMetazoa" id="GPPI036455-PA"/>
    </source>
</evidence>
<dbReference type="GO" id="GO:0005634">
    <property type="term" value="C:nucleus"/>
    <property type="evidence" value="ECO:0007669"/>
    <property type="project" value="UniProtKB-UniRule"/>
</dbReference>
<keyword evidence="1" id="KW-0539">Nucleus</keyword>
<dbReference type="PROSITE" id="PS50118">
    <property type="entry name" value="HMG_BOX_2"/>
    <property type="match status" value="1"/>
</dbReference>
<evidence type="ECO:0000256" key="1">
    <source>
        <dbReference type="PROSITE-ProRule" id="PRU00267"/>
    </source>
</evidence>
<dbReference type="GO" id="GO:0003677">
    <property type="term" value="F:DNA binding"/>
    <property type="evidence" value="ECO:0007669"/>
    <property type="project" value="UniProtKB-UniRule"/>
</dbReference>
<dbReference type="Pfam" id="PF00505">
    <property type="entry name" value="HMG_box"/>
    <property type="match status" value="1"/>
</dbReference>
<accession>A0A1B0BPH7</accession>
<feature type="DNA-binding region" description="HMG box" evidence="1">
    <location>
        <begin position="80"/>
        <end position="150"/>
    </location>
</feature>
<keyword evidence="1" id="KW-0238">DNA-binding</keyword>
<dbReference type="EnsemblMetazoa" id="GPPI036455-RA">
    <property type="protein sequence ID" value="GPPI036455-PA"/>
    <property type="gene ID" value="GPPI036455"/>
</dbReference>
<dbReference type="InterPro" id="IPR009071">
    <property type="entry name" value="HMG_box_dom"/>
</dbReference>
<dbReference type="SMART" id="SM00398">
    <property type="entry name" value="HMG"/>
    <property type="match status" value="1"/>
</dbReference>
<dbReference type="VEuPathDB" id="VectorBase:GPPI036455"/>
<proteinExistence type="predicted"/>
<dbReference type="InterPro" id="IPR036910">
    <property type="entry name" value="HMG_box_dom_sf"/>
</dbReference>
<feature type="domain" description="HMG box" evidence="3">
    <location>
        <begin position="80"/>
        <end position="150"/>
    </location>
</feature>
<feature type="region of interest" description="Disordered" evidence="2">
    <location>
        <begin position="22"/>
        <end position="78"/>
    </location>
</feature>
<dbReference type="Gene3D" id="1.10.30.10">
    <property type="entry name" value="High mobility group box domain"/>
    <property type="match status" value="1"/>
</dbReference>
<reference evidence="5" key="1">
    <citation type="submission" date="2015-01" db="EMBL/GenBank/DDBJ databases">
        <authorList>
            <person name="Aksoy S."/>
            <person name="Warren W."/>
            <person name="Wilson R.K."/>
        </authorList>
    </citation>
    <scope>NUCLEOTIDE SEQUENCE [LARGE SCALE GENOMIC DNA]</scope>
    <source>
        <strain evidence="5">IAEA</strain>
    </source>
</reference>
<dbReference type="AlphaFoldDB" id="A0A1B0BPH7"/>
<name>A0A1B0BPH7_9MUSC</name>
<dbReference type="CDD" id="cd00084">
    <property type="entry name" value="HMG-box_SF"/>
    <property type="match status" value="1"/>
</dbReference>
<dbReference type="SUPFAM" id="SSF47095">
    <property type="entry name" value="HMG-box"/>
    <property type="match status" value="1"/>
</dbReference>
<reference evidence="4" key="2">
    <citation type="submission" date="2020-05" db="UniProtKB">
        <authorList>
            <consortium name="EnsemblMetazoa"/>
        </authorList>
    </citation>
    <scope>IDENTIFICATION</scope>
    <source>
        <strain evidence="4">IAEA</strain>
    </source>
</reference>
<dbReference type="EMBL" id="JXJN01017955">
    <property type="status" value="NOT_ANNOTATED_CDS"/>
    <property type="molecule type" value="Genomic_DNA"/>
</dbReference>
<dbReference type="PANTHER" id="PTHR47658">
    <property type="entry name" value="HIGH MOBILITY GROUP B PROTEIN 12-RELATED"/>
    <property type="match status" value="1"/>
</dbReference>